<keyword evidence="8" id="KW-0732">Signal</keyword>
<dbReference type="InterPro" id="IPR037066">
    <property type="entry name" value="Plug_dom_sf"/>
</dbReference>
<sequence>MKSYYVLYTIFCFVLLGTNSYAQVPGTQIKARGVLLDQNNKPVPGVSILVQEKTSGIESATDGSFTIECSSNDILIFQKPGFNTISRLAMDITGVNISMTPSLIEATDKDDVFIPFGIRKKRAVTGSISNIKGDELPQLPLSTLNNVLSGRIPGLYVKQTGTRPGSDDATFLIRGRSSYNSSQTPLVLVDGVERDFVNMDLKEIEGISILKDAASLAWYGMAGANGVIYVTTKRGSASSTKVSFDVQGGVQTPQDMTSPLDSYTYGTLYNQALANDGNTPRYSQADLDGYKAGTDLYRYPNNNFVKDFIKPAAPVQRYVATISGGNAFARYFTLLSFYNQDGLYKGADNSQYSGNTNYKRYNFRTNLDIHINKSLDVQMDVGGRVENLRYPNSGNATFLSTIFGTPPNAFPVYNADGTYGGSALFRNNPKAMLSENGNYTDLYRTLLATLNVKHKLDFITKGLSANAFYTYDITGLFQSGFTQSYEVYEVSSSGTATRFGNAAPLNYRSTTFSGNLRNNEFWGGLDYDRTFGNNSFKASSRFQSFVSAQPGRLDNTRLNFANRLSYNFKQRYFADVVASYSGSQSFAPGKQYGWFPAASAGWIISEEKFLQSVKFLDYFKLRGSIGLTGNDALNERRYAYRDYFSRGGTQYVFGTGYNAVSNTTQVSLGNTDLTWEKFQKMSVGFDSRLFNQSLNVTFEYFYEKSTDLLTDALLPNILGQDLVRVNEGSAQYKGYEGSLAYHKSFGKVHLSVNANYTHVTNKVLAINEEAGLPAYQKQLGSIIGGVIQGGGLVRSMLIAEGIFQTEQEIAAAPVQKLAGSVKPGDIRYKDVNGDGVIDNLDFVMTDYSDIPDTYYGFGAQLRAGGFDLALQFQGVMGRTIQINDLINSGSVNTGFINQFGVDAWTETNKSTAIYPRLTIVDRGNNTANSTFWLRSGDYLRLKTAELGYTLNPQLLKRMKLTNCRFYVTGFNIFTFSKVNDLPIDPEIPTSGYGSNYPYIKTFAAGVTVNF</sequence>
<keyword evidence="3 7" id="KW-1134">Transmembrane beta strand</keyword>
<keyword evidence="10" id="KW-0675">Receptor</keyword>
<dbReference type="SUPFAM" id="SSF56935">
    <property type="entry name" value="Porins"/>
    <property type="match status" value="1"/>
</dbReference>
<dbReference type="NCBIfam" id="TIGR04056">
    <property type="entry name" value="OMP_RagA_SusC"/>
    <property type="match status" value="1"/>
</dbReference>
<accession>A0A7G5XKG7</accession>
<keyword evidence="2 7" id="KW-0813">Transport</keyword>
<feature type="domain" description="TonB-dependent receptor plug" evidence="9">
    <location>
        <begin position="120"/>
        <end position="227"/>
    </location>
</feature>
<dbReference type="SUPFAM" id="SSF49464">
    <property type="entry name" value="Carboxypeptidase regulatory domain-like"/>
    <property type="match status" value="1"/>
</dbReference>
<proteinExistence type="inferred from homology"/>
<evidence type="ECO:0000256" key="3">
    <source>
        <dbReference type="ARBA" id="ARBA00022452"/>
    </source>
</evidence>
<dbReference type="RefSeq" id="WP_182805489.1">
    <property type="nucleotide sequence ID" value="NZ_CP060007.1"/>
</dbReference>
<dbReference type="InterPro" id="IPR036942">
    <property type="entry name" value="Beta-barrel_TonB_sf"/>
</dbReference>
<dbReference type="EMBL" id="CP060007">
    <property type="protein sequence ID" value="QNA45970.1"/>
    <property type="molecule type" value="Genomic_DNA"/>
</dbReference>
<evidence type="ECO:0000256" key="6">
    <source>
        <dbReference type="ARBA" id="ARBA00023237"/>
    </source>
</evidence>
<dbReference type="Gene3D" id="2.170.130.10">
    <property type="entry name" value="TonB-dependent receptor, plug domain"/>
    <property type="match status" value="1"/>
</dbReference>
<evidence type="ECO:0000256" key="7">
    <source>
        <dbReference type="PROSITE-ProRule" id="PRU01360"/>
    </source>
</evidence>
<dbReference type="PROSITE" id="PS52016">
    <property type="entry name" value="TONB_DEPENDENT_REC_3"/>
    <property type="match status" value="1"/>
</dbReference>
<evidence type="ECO:0000313" key="10">
    <source>
        <dbReference type="EMBL" id="QNA45970.1"/>
    </source>
</evidence>
<comment type="subcellular location">
    <subcellularLocation>
        <location evidence="1 7">Cell outer membrane</location>
        <topology evidence="1 7">Multi-pass membrane protein</topology>
    </subcellularLocation>
</comment>
<dbReference type="InterPro" id="IPR012910">
    <property type="entry name" value="Plug_dom"/>
</dbReference>
<keyword evidence="5 7" id="KW-0472">Membrane</keyword>
<dbReference type="InterPro" id="IPR008969">
    <property type="entry name" value="CarboxyPept-like_regulatory"/>
</dbReference>
<feature type="signal peptide" evidence="8">
    <location>
        <begin position="1"/>
        <end position="22"/>
    </location>
</feature>
<keyword evidence="6 7" id="KW-0998">Cell outer membrane</keyword>
<keyword evidence="4 7" id="KW-0812">Transmembrane</keyword>
<gene>
    <name evidence="10" type="ORF">H4075_07225</name>
</gene>
<evidence type="ECO:0000256" key="2">
    <source>
        <dbReference type="ARBA" id="ARBA00022448"/>
    </source>
</evidence>
<dbReference type="KEGG" id="lacs:H4075_07225"/>
<dbReference type="NCBIfam" id="TIGR04057">
    <property type="entry name" value="SusC_RagA_signa"/>
    <property type="match status" value="1"/>
</dbReference>
<evidence type="ECO:0000256" key="8">
    <source>
        <dbReference type="SAM" id="SignalP"/>
    </source>
</evidence>
<evidence type="ECO:0000313" key="11">
    <source>
        <dbReference type="Proteomes" id="UP000515344"/>
    </source>
</evidence>
<dbReference type="InterPro" id="IPR023996">
    <property type="entry name" value="TonB-dep_OMP_SusC/RagA"/>
</dbReference>
<evidence type="ECO:0000256" key="5">
    <source>
        <dbReference type="ARBA" id="ARBA00023136"/>
    </source>
</evidence>
<name>A0A7G5XKG7_9BACT</name>
<protein>
    <submittedName>
        <fullName evidence="10">TonB-dependent receptor</fullName>
    </submittedName>
</protein>
<organism evidence="10 11">
    <name type="scientific">Lacibacter sediminis</name>
    <dbReference type="NCBI Taxonomy" id="2760713"/>
    <lineage>
        <taxon>Bacteria</taxon>
        <taxon>Pseudomonadati</taxon>
        <taxon>Bacteroidota</taxon>
        <taxon>Chitinophagia</taxon>
        <taxon>Chitinophagales</taxon>
        <taxon>Chitinophagaceae</taxon>
        <taxon>Lacibacter</taxon>
    </lineage>
</organism>
<reference evidence="11" key="1">
    <citation type="submission" date="2020-08" db="EMBL/GenBank/DDBJ databases">
        <title>Lacibacter sp. S13-6-6 genome sequencing.</title>
        <authorList>
            <person name="Jin L."/>
        </authorList>
    </citation>
    <scope>NUCLEOTIDE SEQUENCE [LARGE SCALE GENOMIC DNA]</scope>
    <source>
        <strain evidence="11">S13-6-6</strain>
    </source>
</reference>
<dbReference type="PROSITE" id="PS00018">
    <property type="entry name" value="EF_HAND_1"/>
    <property type="match status" value="1"/>
</dbReference>
<dbReference type="GO" id="GO:0009279">
    <property type="term" value="C:cell outer membrane"/>
    <property type="evidence" value="ECO:0007669"/>
    <property type="project" value="UniProtKB-SubCell"/>
</dbReference>
<dbReference type="InterPro" id="IPR023997">
    <property type="entry name" value="TonB-dep_OMP_SusC/RagA_CS"/>
</dbReference>
<dbReference type="Pfam" id="PF07715">
    <property type="entry name" value="Plug"/>
    <property type="match status" value="1"/>
</dbReference>
<dbReference type="AlphaFoldDB" id="A0A7G5XKG7"/>
<comment type="similarity">
    <text evidence="7">Belongs to the TonB-dependent receptor family.</text>
</comment>
<evidence type="ECO:0000259" key="9">
    <source>
        <dbReference type="Pfam" id="PF07715"/>
    </source>
</evidence>
<dbReference type="InterPro" id="IPR018247">
    <property type="entry name" value="EF_Hand_1_Ca_BS"/>
</dbReference>
<dbReference type="Proteomes" id="UP000515344">
    <property type="component" value="Chromosome"/>
</dbReference>
<keyword evidence="11" id="KW-1185">Reference proteome</keyword>
<dbReference type="InterPro" id="IPR039426">
    <property type="entry name" value="TonB-dep_rcpt-like"/>
</dbReference>
<dbReference type="Gene3D" id="2.40.170.20">
    <property type="entry name" value="TonB-dependent receptor, beta-barrel domain"/>
    <property type="match status" value="1"/>
</dbReference>
<feature type="chain" id="PRO_5028941766" evidence="8">
    <location>
        <begin position="23"/>
        <end position="1010"/>
    </location>
</feature>
<evidence type="ECO:0000256" key="4">
    <source>
        <dbReference type="ARBA" id="ARBA00022692"/>
    </source>
</evidence>
<evidence type="ECO:0000256" key="1">
    <source>
        <dbReference type="ARBA" id="ARBA00004571"/>
    </source>
</evidence>